<accession>A0A0D7AZ69</accession>
<name>A0A0D7AZ69_9AGAR</name>
<proteinExistence type="predicted"/>
<evidence type="ECO:0000256" key="1">
    <source>
        <dbReference type="SAM" id="MobiDB-lite"/>
    </source>
</evidence>
<gene>
    <name evidence="2" type="ORF">CYLTODRAFT_426805</name>
</gene>
<dbReference type="Proteomes" id="UP000054007">
    <property type="component" value="Unassembled WGS sequence"/>
</dbReference>
<keyword evidence="3" id="KW-1185">Reference proteome</keyword>
<dbReference type="AlphaFoldDB" id="A0A0D7AZ69"/>
<reference evidence="2 3" key="1">
    <citation type="journal article" date="2015" name="Fungal Genet. Biol.">
        <title>Evolution of novel wood decay mechanisms in Agaricales revealed by the genome sequences of Fistulina hepatica and Cylindrobasidium torrendii.</title>
        <authorList>
            <person name="Floudas D."/>
            <person name="Held B.W."/>
            <person name="Riley R."/>
            <person name="Nagy L.G."/>
            <person name="Koehler G."/>
            <person name="Ransdell A.S."/>
            <person name="Younus H."/>
            <person name="Chow J."/>
            <person name="Chiniquy J."/>
            <person name="Lipzen A."/>
            <person name="Tritt A."/>
            <person name="Sun H."/>
            <person name="Haridas S."/>
            <person name="LaButti K."/>
            <person name="Ohm R.A."/>
            <person name="Kues U."/>
            <person name="Blanchette R.A."/>
            <person name="Grigoriev I.V."/>
            <person name="Minto R.E."/>
            <person name="Hibbett D.S."/>
        </authorList>
    </citation>
    <scope>NUCLEOTIDE SEQUENCE [LARGE SCALE GENOMIC DNA]</scope>
    <source>
        <strain evidence="2 3">FP15055 ss-10</strain>
    </source>
</reference>
<sequence length="65" mass="6531">MARTAARRRGLGMSGMSGAPSASTSSRTSSRLSTRPSNSTGISLVSQLTIPGVASSVFARNTSAS</sequence>
<feature type="compositionally biased region" description="Low complexity" evidence="1">
    <location>
        <begin position="14"/>
        <end position="40"/>
    </location>
</feature>
<dbReference type="EMBL" id="KN880768">
    <property type="protein sequence ID" value="KIY62586.1"/>
    <property type="molecule type" value="Genomic_DNA"/>
</dbReference>
<feature type="compositionally biased region" description="Basic residues" evidence="1">
    <location>
        <begin position="1"/>
        <end position="10"/>
    </location>
</feature>
<protein>
    <submittedName>
        <fullName evidence="2">Uncharacterized protein</fullName>
    </submittedName>
</protein>
<organism evidence="2 3">
    <name type="scientific">Cylindrobasidium torrendii FP15055 ss-10</name>
    <dbReference type="NCBI Taxonomy" id="1314674"/>
    <lineage>
        <taxon>Eukaryota</taxon>
        <taxon>Fungi</taxon>
        <taxon>Dikarya</taxon>
        <taxon>Basidiomycota</taxon>
        <taxon>Agaricomycotina</taxon>
        <taxon>Agaricomycetes</taxon>
        <taxon>Agaricomycetidae</taxon>
        <taxon>Agaricales</taxon>
        <taxon>Marasmiineae</taxon>
        <taxon>Physalacriaceae</taxon>
        <taxon>Cylindrobasidium</taxon>
    </lineage>
</organism>
<evidence type="ECO:0000313" key="2">
    <source>
        <dbReference type="EMBL" id="KIY62586.1"/>
    </source>
</evidence>
<feature type="region of interest" description="Disordered" evidence="1">
    <location>
        <begin position="1"/>
        <end position="42"/>
    </location>
</feature>
<evidence type="ECO:0000313" key="3">
    <source>
        <dbReference type="Proteomes" id="UP000054007"/>
    </source>
</evidence>